<dbReference type="InterPro" id="IPR015943">
    <property type="entry name" value="WD40/YVTN_repeat-like_dom_sf"/>
</dbReference>
<name>A0ABU4DUT6_9DEIO</name>
<dbReference type="InterPro" id="IPR001680">
    <property type="entry name" value="WD40_rpt"/>
</dbReference>
<reference evidence="1 2" key="1">
    <citation type="submission" date="2022-11" db="EMBL/GenBank/DDBJ databases">
        <title>Deinococcus ZS9-10, Low Temperature and Draught-tolerating, UV-resistant Bacteria from Continental Antarctica.</title>
        <authorList>
            <person name="Cheng L."/>
        </authorList>
    </citation>
    <scope>NUCLEOTIDE SEQUENCE [LARGE SCALE GENOMIC DNA]</scope>
    <source>
        <strain evidence="1 2">ZS9-10</strain>
    </source>
</reference>
<keyword evidence="2" id="KW-1185">Reference proteome</keyword>
<dbReference type="EMBL" id="JAPMIV010000049">
    <property type="protein sequence ID" value="MDV6376185.1"/>
    <property type="molecule type" value="Genomic_DNA"/>
</dbReference>
<dbReference type="Proteomes" id="UP001276150">
    <property type="component" value="Unassembled WGS sequence"/>
</dbReference>
<gene>
    <name evidence="1" type="ORF">ORD21_16440</name>
</gene>
<comment type="caution">
    <text evidence="1">The sequence shown here is derived from an EMBL/GenBank/DDBJ whole genome shotgun (WGS) entry which is preliminary data.</text>
</comment>
<accession>A0ABU4DUT6</accession>
<dbReference type="SUPFAM" id="SSF50998">
    <property type="entry name" value="Quinoprotein alcohol dehydrogenase-like"/>
    <property type="match status" value="1"/>
</dbReference>
<dbReference type="SMART" id="SM00320">
    <property type="entry name" value="WD40"/>
    <property type="match status" value="3"/>
</dbReference>
<proteinExistence type="predicted"/>
<dbReference type="PANTHER" id="PTHR19879">
    <property type="entry name" value="TRANSCRIPTION INITIATION FACTOR TFIID"/>
    <property type="match status" value="1"/>
</dbReference>
<sequence length="626" mass="67017">MSVQATGTLPNGPATGVRVRADHGQVAVTTADRLGLFTPQGQRQALLSPTGRLLVDTVYNGNDIFTLDVTGTLAQVRHNQAKIVSGSLCGDLKRGGVPYLAVNGKTIAVSCPAALLVGQPGKWHKIDLPVPVASFHQASRVAISPDVREVAIIRNAQILRFGLPDLKPLPTITRLPGEDTTFMDRPLTPASASALSYDAQGQRLAVGWNMSFPKAYNQSVTVYDLKAGTGRSLPTYADWTTDLAFSPDGTSLLADGSSTPRIWNLTTWKRLLAPQPTNTGIGVESVAWLGQNIISASSLGALALTPAGQQVAHFPMPLARVNLVALSENGQWVAAAGEGGQLNLYDLKRKRLVWSVKAHLYGVGSLKFNRAGTLLVSGDANSEFVRFWDVKTGKAVGPSVTGTRDVSGFTEGDREIVLGGRIVPVAPLLRRQAEVFLGNLPGQTYRKSRSTSSQLTPDGKSVCETQLSFRGRGMGFRASSWKLGALDKNNFGLSLPEERHLGATSADCRVLAVAAIEVIGKEHTHNPLGIEVYDPATGRKLRVWPSSNRVSSLTISLDGQRVVWLEEGHAELNLGDVKTGRKTVWKLPRVVQDMESVPLVFRADGKALLIGVGSQPKTSFTVLSVP</sequence>
<protein>
    <submittedName>
        <fullName evidence="1">WD40 repeat domain-containing protein</fullName>
    </submittedName>
</protein>
<dbReference type="InterPro" id="IPR011047">
    <property type="entry name" value="Quinoprotein_ADH-like_sf"/>
</dbReference>
<evidence type="ECO:0000313" key="2">
    <source>
        <dbReference type="Proteomes" id="UP001276150"/>
    </source>
</evidence>
<dbReference type="RefSeq" id="WP_317641538.1">
    <property type="nucleotide sequence ID" value="NZ_JAPMIV010000049.1"/>
</dbReference>
<dbReference type="Gene3D" id="2.130.10.10">
    <property type="entry name" value="YVTN repeat-like/Quinoprotein amine dehydrogenase"/>
    <property type="match status" value="2"/>
</dbReference>
<dbReference type="Pfam" id="PF00400">
    <property type="entry name" value="WD40"/>
    <property type="match status" value="1"/>
</dbReference>
<dbReference type="PANTHER" id="PTHR19879:SF9">
    <property type="entry name" value="TRANSCRIPTION INITIATION FACTOR TFIID SUBUNIT 5"/>
    <property type="match status" value="1"/>
</dbReference>
<evidence type="ECO:0000313" key="1">
    <source>
        <dbReference type="EMBL" id="MDV6376185.1"/>
    </source>
</evidence>
<organism evidence="1 2">
    <name type="scientific">Deinococcus arenicola</name>
    <dbReference type="NCBI Taxonomy" id="2994950"/>
    <lineage>
        <taxon>Bacteria</taxon>
        <taxon>Thermotogati</taxon>
        <taxon>Deinococcota</taxon>
        <taxon>Deinococci</taxon>
        <taxon>Deinococcales</taxon>
        <taxon>Deinococcaceae</taxon>
        <taxon>Deinococcus</taxon>
    </lineage>
</organism>